<dbReference type="EMBL" id="MU853864">
    <property type="protein sequence ID" value="KAK3937062.1"/>
    <property type="molecule type" value="Genomic_DNA"/>
</dbReference>
<feature type="transmembrane region" description="Helical" evidence="1">
    <location>
        <begin position="68"/>
        <end position="88"/>
    </location>
</feature>
<keyword evidence="1" id="KW-1133">Transmembrane helix</keyword>
<evidence type="ECO:0000313" key="2">
    <source>
        <dbReference type="EMBL" id="KAK3937062.1"/>
    </source>
</evidence>
<evidence type="ECO:0000256" key="1">
    <source>
        <dbReference type="SAM" id="Phobius"/>
    </source>
</evidence>
<protein>
    <submittedName>
        <fullName evidence="2">Uncharacterized protein</fullName>
    </submittedName>
</protein>
<gene>
    <name evidence="2" type="ORF">QBC46DRAFT_18649</name>
</gene>
<keyword evidence="1" id="KW-0472">Membrane</keyword>
<dbReference type="AlphaFoldDB" id="A0AAN6N461"/>
<accession>A0AAN6N461</accession>
<keyword evidence="1" id="KW-0812">Transmembrane</keyword>
<reference evidence="3" key="1">
    <citation type="journal article" date="2023" name="Mol. Phylogenet. Evol.">
        <title>Genome-scale phylogeny and comparative genomics of the fungal order Sordariales.</title>
        <authorList>
            <person name="Hensen N."/>
            <person name="Bonometti L."/>
            <person name="Westerberg I."/>
            <person name="Brannstrom I.O."/>
            <person name="Guillou S."/>
            <person name="Cros-Aarteil S."/>
            <person name="Calhoun S."/>
            <person name="Haridas S."/>
            <person name="Kuo A."/>
            <person name="Mondo S."/>
            <person name="Pangilinan J."/>
            <person name="Riley R."/>
            <person name="LaButti K."/>
            <person name="Andreopoulos B."/>
            <person name="Lipzen A."/>
            <person name="Chen C."/>
            <person name="Yan M."/>
            <person name="Daum C."/>
            <person name="Ng V."/>
            <person name="Clum A."/>
            <person name="Steindorff A."/>
            <person name="Ohm R.A."/>
            <person name="Martin F."/>
            <person name="Silar P."/>
            <person name="Natvig D.O."/>
            <person name="Lalanne C."/>
            <person name="Gautier V."/>
            <person name="Ament-Velasquez S.L."/>
            <person name="Kruys A."/>
            <person name="Hutchinson M.I."/>
            <person name="Powell A.J."/>
            <person name="Barry K."/>
            <person name="Miller A.N."/>
            <person name="Grigoriev I.V."/>
            <person name="Debuchy R."/>
            <person name="Gladieux P."/>
            <person name="Hiltunen Thoren M."/>
            <person name="Johannesson H."/>
        </authorList>
    </citation>
    <scope>NUCLEOTIDE SEQUENCE [LARGE SCALE GENOMIC DNA]</scope>
    <source>
        <strain evidence="3">CBS 340.73</strain>
    </source>
</reference>
<sequence>MQRLVIVVVVVVVVISTSFVERTIFTFSHIYATHTQRYFGVIIKEAHHFALHFCFLKHIGGRWDTLQVFFFSLGWLVWFRWKLAFNFTRNMNDFFYSSLFLQTLFGSVLIMDDKKKGEQRGFSQSGRSEVCDVMYAVTVISH</sequence>
<keyword evidence="3" id="KW-1185">Reference proteome</keyword>
<dbReference type="Proteomes" id="UP001303473">
    <property type="component" value="Unassembled WGS sequence"/>
</dbReference>
<proteinExistence type="predicted"/>
<evidence type="ECO:0000313" key="3">
    <source>
        <dbReference type="Proteomes" id="UP001303473"/>
    </source>
</evidence>
<name>A0AAN6N461_9PEZI</name>
<organism evidence="2 3">
    <name type="scientific">Diplogelasinospora grovesii</name>
    <dbReference type="NCBI Taxonomy" id="303347"/>
    <lineage>
        <taxon>Eukaryota</taxon>
        <taxon>Fungi</taxon>
        <taxon>Dikarya</taxon>
        <taxon>Ascomycota</taxon>
        <taxon>Pezizomycotina</taxon>
        <taxon>Sordariomycetes</taxon>
        <taxon>Sordariomycetidae</taxon>
        <taxon>Sordariales</taxon>
        <taxon>Diplogelasinosporaceae</taxon>
        <taxon>Diplogelasinospora</taxon>
    </lineage>
</organism>
<feature type="transmembrane region" description="Helical" evidence="1">
    <location>
        <begin position="94"/>
        <end position="111"/>
    </location>
</feature>
<comment type="caution">
    <text evidence="2">The sequence shown here is derived from an EMBL/GenBank/DDBJ whole genome shotgun (WGS) entry which is preliminary data.</text>
</comment>